<dbReference type="EMBL" id="UZAI01005827">
    <property type="protein sequence ID" value="VDO92231.1"/>
    <property type="molecule type" value="Genomic_DNA"/>
</dbReference>
<gene>
    <name evidence="1" type="ORF">SMRZ_LOCUS10872</name>
</gene>
<organism evidence="1 2">
    <name type="scientific">Schistosoma margrebowiei</name>
    <dbReference type="NCBI Taxonomy" id="48269"/>
    <lineage>
        <taxon>Eukaryota</taxon>
        <taxon>Metazoa</taxon>
        <taxon>Spiralia</taxon>
        <taxon>Lophotrochozoa</taxon>
        <taxon>Platyhelminthes</taxon>
        <taxon>Trematoda</taxon>
        <taxon>Digenea</taxon>
        <taxon>Strigeidida</taxon>
        <taxon>Schistosomatoidea</taxon>
        <taxon>Schistosomatidae</taxon>
        <taxon>Schistosoma</taxon>
    </lineage>
</organism>
<dbReference type="AlphaFoldDB" id="A0A183M497"/>
<reference evidence="1 2" key="1">
    <citation type="submission" date="2018-11" db="EMBL/GenBank/DDBJ databases">
        <authorList>
            <consortium name="Pathogen Informatics"/>
        </authorList>
    </citation>
    <scope>NUCLEOTIDE SEQUENCE [LARGE SCALE GENOMIC DNA]</scope>
    <source>
        <strain evidence="1 2">Zambia</strain>
    </source>
</reference>
<name>A0A183M497_9TREM</name>
<keyword evidence="2" id="KW-1185">Reference proteome</keyword>
<evidence type="ECO:0000313" key="2">
    <source>
        <dbReference type="Proteomes" id="UP000277204"/>
    </source>
</evidence>
<dbReference type="Proteomes" id="UP000277204">
    <property type="component" value="Unassembled WGS sequence"/>
</dbReference>
<protein>
    <submittedName>
        <fullName evidence="1">Uncharacterized protein</fullName>
    </submittedName>
</protein>
<proteinExistence type="predicted"/>
<evidence type="ECO:0000313" key="1">
    <source>
        <dbReference type="EMBL" id="VDO92231.1"/>
    </source>
</evidence>
<sequence length="122" mass="13322">MKTFTSEGNHGIQLTASTHFDDLDSAGDLVVLSHMHERTQLNSTSVAAASGSVGLNIHEGKSIIFKDDTANINPIALDRETLEDVDILTYLVSIIDDQGRTDADVKAKIEKAKTAFLYLKYI</sequence>
<accession>A0A183M497</accession>